<accession>A0A9Q1C1G4</accession>
<evidence type="ECO:0000313" key="2">
    <source>
        <dbReference type="EMBL" id="KAJ8036685.1"/>
    </source>
</evidence>
<comment type="caution">
    <text evidence="2">The sequence shown here is derived from an EMBL/GenBank/DDBJ whole genome shotgun (WGS) entry which is preliminary data.</text>
</comment>
<name>A0A9Q1C1G4_HOLLE</name>
<proteinExistence type="predicted"/>
<protein>
    <submittedName>
        <fullName evidence="2">Uncharacterized protein</fullName>
    </submittedName>
</protein>
<keyword evidence="1" id="KW-0812">Transmembrane</keyword>
<organism evidence="2 3">
    <name type="scientific">Holothuria leucospilota</name>
    <name type="common">Black long sea cucumber</name>
    <name type="synonym">Mertensiothuria leucospilota</name>
    <dbReference type="NCBI Taxonomy" id="206669"/>
    <lineage>
        <taxon>Eukaryota</taxon>
        <taxon>Metazoa</taxon>
        <taxon>Echinodermata</taxon>
        <taxon>Eleutherozoa</taxon>
        <taxon>Echinozoa</taxon>
        <taxon>Holothuroidea</taxon>
        <taxon>Aspidochirotacea</taxon>
        <taxon>Aspidochirotida</taxon>
        <taxon>Holothuriidae</taxon>
        <taxon>Holothuria</taxon>
    </lineage>
</organism>
<evidence type="ECO:0000256" key="1">
    <source>
        <dbReference type="SAM" id="Phobius"/>
    </source>
</evidence>
<keyword evidence="3" id="KW-1185">Reference proteome</keyword>
<dbReference type="Proteomes" id="UP001152320">
    <property type="component" value="Chromosome 9"/>
</dbReference>
<feature type="transmembrane region" description="Helical" evidence="1">
    <location>
        <begin position="26"/>
        <end position="46"/>
    </location>
</feature>
<feature type="transmembrane region" description="Helical" evidence="1">
    <location>
        <begin position="121"/>
        <end position="140"/>
    </location>
</feature>
<keyword evidence="1" id="KW-1133">Transmembrane helix</keyword>
<gene>
    <name evidence="2" type="ORF">HOLleu_20731</name>
</gene>
<dbReference type="AlphaFoldDB" id="A0A9Q1C1G4"/>
<evidence type="ECO:0000313" key="3">
    <source>
        <dbReference type="Proteomes" id="UP001152320"/>
    </source>
</evidence>
<reference evidence="2" key="1">
    <citation type="submission" date="2021-10" db="EMBL/GenBank/DDBJ databases">
        <title>Tropical sea cucumber genome reveals ecological adaptation and Cuvierian tubules defense mechanism.</title>
        <authorList>
            <person name="Chen T."/>
        </authorList>
    </citation>
    <scope>NUCLEOTIDE SEQUENCE</scope>
    <source>
        <strain evidence="2">Nanhai2018</strain>
        <tissue evidence="2">Muscle</tissue>
    </source>
</reference>
<dbReference type="EMBL" id="JAIZAY010000009">
    <property type="protein sequence ID" value="KAJ8036685.1"/>
    <property type="molecule type" value="Genomic_DNA"/>
</dbReference>
<sequence length="155" mass="17528">MTPAAHTTEDAFSRNLWGSDARKNTGILQIICGIIEFAFGIATIYLTLKDYYRLNIDDYVSCGIWNGVCAVATGCLGVKSKRRRGMYNYSAHPYYSNYSYYSLYNFSDGYPYARAHFAMHVILDLVFGLQILISIIGASFTCRVICFKNNQLHPV</sequence>
<dbReference type="OrthoDB" id="2019149at2759"/>
<keyword evidence="1" id="KW-0472">Membrane</keyword>
<feature type="transmembrane region" description="Helical" evidence="1">
    <location>
        <begin position="58"/>
        <end position="78"/>
    </location>
</feature>